<proteinExistence type="predicted"/>
<gene>
    <name evidence="1" type="ORF">Pyn_06694</name>
</gene>
<dbReference type="EMBL" id="PJQY01000153">
    <property type="protein sequence ID" value="PQQ17362.1"/>
    <property type="molecule type" value="Genomic_DNA"/>
</dbReference>
<comment type="caution">
    <text evidence="1">The sequence shown here is derived from an EMBL/GenBank/DDBJ whole genome shotgun (WGS) entry which is preliminary data.</text>
</comment>
<accession>A0A314Z748</accession>
<dbReference type="AlphaFoldDB" id="A0A314Z748"/>
<organism evidence="1 2">
    <name type="scientific">Prunus yedoensis var. nudiflora</name>
    <dbReference type="NCBI Taxonomy" id="2094558"/>
    <lineage>
        <taxon>Eukaryota</taxon>
        <taxon>Viridiplantae</taxon>
        <taxon>Streptophyta</taxon>
        <taxon>Embryophyta</taxon>
        <taxon>Tracheophyta</taxon>
        <taxon>Spermatophyta</taxon>
        <taxon>Magnoliopsida</taxon>
        <taxon>eudicotyledons</taxon>
        <taxon>Gunneridae</taxon>
        <taxon>Pentapetalae</taxon>
        <taxon>rosids</taxon>
        <taxon>fabids</taxon>
        <taxon>Rosales</taxon>
        <taxon>Rosaceae</taxon>
        <taxon>Amygdaloideae</taxon>
        <taxon>Amygdaleae</taxon>
        <taxon>Prunus</taxon>
    </lineage>
</organism>
<evidence type="ECO:0000313" key="2">
    <source>
        <dbReference type="Proteomes" id="UP000250321"/>
    </source>
</evidence>
<name>A0A314Z748_PRUYE</name>
<sequence>MGLALWERESLWVPMEVRDSNGKEKVLRRRVLGGFCSFRQLDSDSVRAVAILPNYERWREWASKARKFAGFAREKACSLKVMGWFCVG</sequence>
<reference evidence="1 2" key="1">
    <citation type="submission" date="2018-02" db="EMBL/GenBank/DDBJ databases">
        <title>Draft genome of wild Prunus yedoensis var. nudiflora.</title>
        <authorList>
            <person name="Baek S."/>
            <person name="Kim J.-H."/>
            <person name="Choi K."/>
            <person name="Kim G.-B."/>
            <person name="Cho A."/>
            <person name="Jang H."/>
            <person name="Shin C.-H."/>
            <person name="Yu H.-J."/>
            <person name="Mun J.-H."/>
        </authorList>
    </citation>
    <scope>NUCLEOTIDE SEQUENCE [LARGE SCALE GENOMIC DNA]</scope>
    <source>
        <strain evidence="2">cv. Jeju island</strain>
        <tissue evidence="1">Leaf</tissue>
    </source>
</reference>
<evidence type="ECO:0000313" key="1">
    <source>
        <dbReference type="EMBL" id="PQQ17362.1"/>
    </source>
</evidence>
<keyword evidence="2" id="KW-1185">Reference proteome</keyword>
<protein>
    <submittedName>
        <fullName evidence="1">Uncharacterized protein</fullName>
    </submittedName>
</protein>
<dbReference type="Proteomes" id="UP000250321">
    <property type="component" value="Unassembled WGS sequence"/>
</dbReference>